<accession>A0A3P7JG09</accession>
<keyword evidence="2" id="KW-1185">Reference proteome</keyword>
<protein>
    <submittedName>
        <fullName evidence="1">Uncharacterized protein</fullName>
    </submittedName>
</protein>
<name>A0A3P7JG09_STRVU</name>
<organism evidence="1 2">
    <name type="scientific">Strongylus vulgaris</name>
    <name type="common">Blood worm</name>
    <dbReference type="NCBI Taxonomy" id="40348"/>
    <lineage>
        <taxon>Eukaryota</taxon>
        <taxon>Metazoa</taxon>
        <taxon>Ecdysozoa</taxon>
        <taxon>Nematoda</taxon>
        <taxon>Chromadorea</taxon>
        <taxon>Rhabditida</taxon>
        <taxon>Rhabditina</taxon>
        <taxon>Rhabditomorpha</taxon>
        <taxon>Strongyloidea</taxon>
        <taxon>Strongylidae</taxon>
        <taxon>Strongylus</taxon>
    </lineage>
</organism>
<gene>
    <name evidence="1" type="ORF">SVUK_LOCUS17334</name>
</gene>
<dbReference type="Proteomes" id="UP000270094">
    <property type="component" value="Unassembled WGS sequence"/>
</dbReference>
<sequence length="46" mass="5156">MYSSFLARTKMSGTNSKRKVTAVGNVRIVRGHQHMYSLAAMETLLL</sequence>
<evidence type="ECO:0000313" key="1">
    <source>
        <dbReference type="EMBL" id="VDM82336.1"/>
    </source>
</evidence>
<reference evidence="1 2" key="1">
    <citation type="submission" date="2018-11" db="EMBL/GenBank/DDBJ databases">
        <authorList>
            <consortium name="Pathogen Informatics"/>
        </authorList>
    </citation>
    <scope>NUCLEOTIDE SEQUENCE [LARGE SCALE GENOMIC DNA]</scope>
</reference>
<proteinExistence type="predicted"/>
<dbReference type="AlphaFoldDB" id="A0A3P7JG09"/>
<evidence type="ECO:0000313" key="2">
    <source>
        <dbReference type="Proteomes" id="UP000270094"/>
    </source>
</evidence>
<dbReference type="EMBL" id="UYYB01117119">
    <property type="protein sequence ID" value="VDM82336.1"/>
    <property type="molecule type" value="Genomic_DNA"/>
</dbReference>